<reference evidence="17" key="1">
    <citation type="submission" date="2020-09" db="EMBL/GenBank/DDBJ databases">
        <title>Draft Genome Sequence of Paenibacillus sp. WST5.</title>
        <authorList>
            <person name="Bao Z."/>
        </authorList>
    </citation>
    <scope>NUCLEOTIDE SEQUENCE</scope>
    <source>
        <strain evidence="17">WST5</strain>
    </source>
</reference>
<evidence type="ECO:0000256" key="6">
    <source>
        <dbReference type="ARBA" id="ARBA00022679"/>
    </source>
</evidence>
<proteinExistence type="predicted"/>
<dbReference type="GO" id="GO:0005886">
    <property type="term" value="C:plasma membrane"/>
    <property type="evidence" value="ECO:0007669"/>
    <property type="project" value="UniProtKB-SubCell"/>
</dbReference>
<keyword evidence="13 14" id="KW-0472">Membrane</keyword>
<dbReference type="EMBL" id="JACVVD010000001">
    <property type="protein sequence ID" value="MBD0379220.1"/>
    <property type="molecule type" value="Genomic_DNA"/>
</dbReference>
<evidence type="ECO:0000256" key="11">
    <source>
        <dbReference type="ARBA" id="ARBA00022989"/>
    </source>
</evidence>
<keyword evidence="8" id="KW-0547">Nucleotide-binding</keyword>
<dbReference type="PANTHER" id="PTHR45528">
    <property type="entry name" value="SENSOR HISTIDINE KINASE CPXA"/>
    <property type="match status" value="1"/>
</dbReference>
<dbReference type="EC" id="2.7.13.3" evidence="3"/>
<evidence type="ECO:0000256" key="1">
    <source>
        <dbReference type="ARBA" id="ARBA00000085"/>
    </source>
</evidence>
<evidence type="ECO:0000256" key="10">
    <source>
        <dbReference type="ARBA" id="ARBA00022840"/>
    </source>
</evidence>
<dbReference type="SUPFAM" id="SSF55874">
    <property type="entry name" value="ATPase domain of HSP90 chaperone/DNA topoisomerase II/histidine kinase"/>
    <property type="match status" value="1"/>
</dbReference>
<dbReference type="InterPro" id="IPR036097">
    <property type="entry name" value="HisK_dim/P_sf"/>
</dbReference>
<feature type="transmembrane region" description="Helical" evidence="14">
    <location>
        <begin position="60"/>
        <end position="81"/>
    </location>
</feature>
<dbReference type="InterPro" id="IPR003594">
    <property type="entry name" value="HATPase_dom"/>
</dbReference>
<dbReference type="InterPro" id="IPR036890">
    <property type="entry name" value="HATPase_C_sf"/>
</dbReference>
<evidence type="ECO:0000256" key="5">
    <source>
        <dbReference type="ARBA" id="ARBA00022553"/>
    </source>
</evidence>
<dbReference type="SUPFAM" id="SSF158472">
    <property type="entry name" value="HAMP domain-like"/>
    <property type="match status" value="1"/>
</dbReference>
<dbReference type="CDD" id="cd00075">
    <property type="entry name" value="HATPase"/>
    <property type="match status" value="1"/>
</dbReference>
<dbReference type="PROSITE" id="PS50109">
    <property type="entry name" value="HIS_KIN"/>
    <property type="match status" value="1"/>
</dbReference>
<dbReference type="AlphaFoldDB" id="A0A926KNE7"/>
<dbReference type="GO" id="GO:0000155">
    <property type="term" value="F:phosphorelay sensor kinase activity"/>
    <property type="evidence" value="ECO:0007669"/>
    <property type="project" value="InterPro"/>
</dbReference>
<protein>
    <recommendedName>
        <fullName evidence="3">histidine kinase</fullName>
        <ecNumber evidence="3">2.7.13.3</ecNumber>
    </recommendedName>
</protein>
<dbReference type="Pfam" id="PF00512">
    <property type="entry name" value="HisKA"/>
    <property type="match status" value="1"/>
</dbReference>
<dbReference type="CDD" id="cd06225">
    <property type="entry name" value="HAMP"/>
    <property type="match status" value="1"/>
</dbReference>
<dbReference type="FunFam" id="3.30.565.10:FF:000013">
    <property type="entry name" value="Two-component sensor histidine kinase"/>
    <property type="match status" value="1"/>
</dbReference>
<dbReference type="GO" id="GO:0005524">
    <property type="term" value="F:ATP binding"/>
    <property type="evidence" value="ECO:0007669"/>
    <property type="project" value="UniProtKB-KW"/>
</dbReference>
<keyword evidence="4" id="KW-1003">Cell membrane</keyword>
<dbReference type="RefSeq" id="WP_188172995.1">
    <property type="nucleotide sequence ID" value="NZ_JACVVD010000001.1"/>
</dbReference>
<keyword evidence="11 14" id="KW-1133">Transmembrane helix</keyword>
<evidence type="ECO:0000256" key="14">
    <source>
        <dbReference type="SAM" id="Phobius"/>
    </source>
</evidence>
<evidence type="ECO:0000256" key="12">
    <source>
        <dbReference type="ARBA" id="ARBA00023012"/>
    </source>
</evidence>
<evidence type="ECO:0000256" key="8">
    <source>
        <dbReference type="ARBA" id="ARBA00022741"/>
    </source>
</evidence>
<keyword evidence="7 14" id="KW-0812">Transmembrane</keyword>
<keyword evidence="9 17" id="KW-0418">Kinase</keyword>
<keyword evidence="10" id="KW-0067">ATP-binding</keyword>
<dbReference type="SUPFAM" id="SSF47384">
    <property type="entry name" value="Homodimeric domain of signal transducing histidine kinase"/>
    <property type="match status" value="1"/>
</dbReference>
<dbReference type="FunFam" id="1.10.287.130:FF:000008">
    <property type="entry name" value="Two-component sensor histidine kinase"/>
    <property type="match status" value="1"/>
</dbReference>
<evidence type="ECO:0000256" key="7">
    <source>
        <dbReference type="ARBA" id="ARBA00022692"/>
    </source>
</evidence>
<dbReference type="InterPro" id="IPR050398">
    <property type="entry name" value="HssS/ArlS-like"/>
</dbReference>
<evidence type="ECO:0000259" key="16">
    <source>
        <dbReference type="PROSITE" id="PS50885"/>
    </source>
</evidence>
<dbReference type="Gene3D" id="1.10.287.130">
    <property type="match status" value="1"/>
</dbReference>
<evidence type="ECO:0000256" key="13">
    <source>
        <dbReference type="ARBA" id="ARBA00023136"/>
    </source>
</evidence>
<keyword evidence="5" id="KW-0597">Phosphoprotein</keyword>
<evidence type="ECO:0000256" key="9">
    <source>
        <dbReference type="ARBA" id="ARBA00022777"/>
    </source>
</evidence>
<dbReference type="CDD" id="cd00082">
    <property type="entry name" value="HisKA"/>
    <property type="match status" value="1"/>
</dbReference>
<dbReference type="SMART" id="SM00304">
    <property type="entry name" value="HAMP"/>
    <property type="match status" value="1"/>
</dbReference>
<accession>A0A926KNE7</accession>
<dbReference type="PRINTS" id="PR00344">
    <property type="entry name" value="BCTRLSENSOR"/>
</dbReference>
<dbReference type="InterPro" id="IPR005467">
    <property type="entry name" value="His_kinase_dom"/>
</dbReference>
<dbReference type="PANTHER" id="PTHR45528:SF1">
    <property type="entry name" value="SENSOR HISTIDINE KINASE CPXA"/>
    <property type="match status" value="1"/>
</dbReference>
<dbReference type="Proteomes" id="UP000650466">
    <property type="component" value="Unassembled WGS sequence"/>
</dbReference>
<sequence>MRKPFRGIRWKLVFICCLSILLTILTAFFLQQLMRSLVSVFYDQRFYYYSYLVQRLNANIGFPVVPSLAVPTLFIFYLWLLSRGIISQLMQIIEGVKRLSKENFEREIPVWSEDELGELTGNINRMAEQWKKSIEEERHAVQTRNELITNVSHDLRTPLTSIIGYLRLIEEDRYKDEVELRYYTNVAYTKSRKLERMVNDLFEMTKLSMGPIALNRSDIDLVELAGQLSADFAPQLREAEMEINVACGEQKMMVWADGSMLMRALENLISNAIKYGKRGRTVDVVIRQESGNAVLQVINYRAPIPKEDLPYLFERFYRVEKSRSEETGGSGLGLAIVKSIIELHDGLIKVRSDARETAFEISLPMRSKHKSARP</sequence>
<dbReference type="SMART" id="SM00387">
    <property type="entry name" value="HATPase_c"/>
    <property type="match status" value="1"/>
</dbReference>
<keyword evidence="6" id="KW-0808">Transferase</keyword>
<dbReference type="InterPro" id="IPR004358">
    <property type="entry name" value="Sig_transdc_His_kin-like_C"/>
</dbReference>
<evidence type="ECO:0000313" key="17">
    <source>
        <dbReference type="EMBL" id="MBD0379220.1"/>
    </source>
</evidence>
<dbReference type="Gene3D" id="6.10.340.10">
    <property type="match status" value="1"/>
</dbReference>
<keyword evidence="12" id="KW-0902">Two-component regulatory system</keyword>
<comment type="catalytic activity">
    <reaction evidence="1">
        <text>ATP + protein L-histidine = ADP + protein N-phospho-L-histidine.</text>
        <dbReference type="EC" id="2.7.13.3"/>
    </reaction>
</comment>
<dbReference type="Pfam" id="PF02518">
    <property type="entry name" value="HATPase_c"/>
    <property type="match status" value="1"/>
</dbReference>
<organism evidence="17 18">
    <name type="scientific">Paenibacillus sedimenti</name>
    <dbReference type="NCBI Taxonomy" id="2770274"/>
    <lineage>
        <taxon>Bacteria</taxon>
        <taxon>Bacillati</taxon>
        <taxon>Bacillota</taxon>
        <taxon>Bacilli</taxon>
        <taxon>Bacillales</taxon>
        <taxon>Paenibacillaceae</taxon>
        <taxon>Paenibacillus</taxon>
    </lineage>
</organism>
<comment type="caution">
    <text evidence="17">The sequence shown here is derived from an EMBL/GenBank/DDBJ whole genome shotgun (WGS) entry which is preliminary data.</text>
</comment>
<dbReference type="SMART" id="SM00388">
    <property type="entry name" value="HisKA"/>
    <property type="match status" value="1"/>
</dbReference>
<evidence type="ECO:0000256" key="3">
    <source>
        <dbReference type="ARBA" id="ARBA00012438"/>
    </source>
</evidence>
<feature type="transmembrane region" description="Helical" evidence="14">
    <location>
        <begin position="12"/>
        <end position="30"/>
    </location>
</feature>
<dbReference type="PROSITE" id="PS50885">
    <property type="entry name" value="HAMP"/>
    <property type="match status" value="1"/>
</dbReference>
<comment type="subcellular location">
    <subcellularLocation>
        <location evidence="2">Cell membrane</location>
        <topology evidence="2">Multi-pass membrane protein</topology>
    </subcellularLocation>
</comment>
<keyword evidence="18" id="KW-1185">Reference proteome</keyword>
<feature type="domain" description="HAMP" evidence="16">
    <location>
        <begin position="83"/>
        <end position="135"/>
    </location>
</feature>
<feature type="domain" description="Histidine kinase" evidence="15">
    <location>
        <begin position="150"/>
        <end position="367"/>
    </location>
</feature>
<name>A0A926KNE7_9BACL</name>
<evidence type="ECO:0000256" key="2">
    <source>
        <dbReference type="ARBA" id="ARBA00004651"/>
    </source>
</evidence>
<dbReference type="Pfam" id="PF00672">
    <property type="entry name" value="HAMP"/>
    <property type="match status" value="1"/>
</dbReference>
<evidence type="ECO:0000313" key="18">
    <source>
        <dbReference type="Proteomes" id="UP000650466"/>
    </source>
</evidence>
<dbReference type="Gene3D" id="3.30.565.10">
    <property type="entry name" value="Histidine kinase-like ATPase, C-terminal domain"/>
    <property type="match status" value="1"/>
</dbReference>
<dbReference type="InterPro" id="IPR003661">
    <property type="entry name" value="HisK_dim/P_dom"/>
</dbReference>
<gene>
    <name evidence="17" type="ORF">ICC18_03645</name>
</gene>
<dbReference type="InterPro" id="IPR003660">
    <property type="entry name" value="HAMP_dom"/>
</dbReference>
<evidence type="ECO:0000256" key="4">
    <source>
        <dbReference type="ARBA" id="ARBA00022475"/>
    </source>
</evidence>
<evidence type="ECO:0000259" key="15">
    <source>
        <dbReference type="PROSITE" id="PS50109"/>
    </source>
</evidence>